<keyword evidence="2" id="KW-0677">Repeat</keyword>
<dbReference type="InterPro" id="IPR013087">
    <property type="entry name" value="Znf_C2H2_type"/>
</dbReference>
<evidence type="ECO:0000256" key="4">
    <source>
        <dbReference type="ARBA" id="ARBA00022833"/>
    </source>
</evidence>
<feature type="domain" description="C2H2-type" evidence="6">
    <location>
        <begin position="274"/>
        <end position="296"/>
    </location>
</feature>
<keyword evidence="1" id="KW-0479">Metal-binding</keyword>
<feature type="domain" description="C2H2-type" evidence="6">
    <location>
        <begin position="218"/>
        <end position="242"/>
    </location>
</feature>
<dbReference type="OrthoDB" id="10066279at2759"/>
<organism evidence="9">
    <name type="scientific">Hymenolepis diminuta</name>
    <name type="common">Rat tapeworm</name>
    <dbReference type="NCBI Taxonomy" id="6216"/>
    <lineage>
        <taxon>Eukaryota</taxon>
        <taxon>Metazoa</taxon>
        <taxon>Spiralia</taxon>
        <taxon>Lophotrochozoa</taxon>
        <taxon>Platyhelminthes</taxon>
        <taxon>Cestoda</taxon>
        <taxon>Eucestoda</taxon>
        <taxon>Cyclophyllidea</taxon>
        <taxon>Hymenolepididae</taxon>
        <taxon>Hymenolepis</taxon>
    </lineage>
</organism>
<dbReference type="STRING" id="6216.A0A0R3S8W4"/>
<feature type="region of interest" description="Disordered" evidence="5">
    <location>
        <begin position="174"/>
        <end position="217"/>
    </location>
</feature>
<accession>A0A0R3S8W4</accession>
<dbReference type="PANTHER" id="PTHR24379">
    <property type="entry name" value="KRAB AND ZINC FINGER DOMAIN-CONTAINING"/>
    <property type="match status" value="1"/>
</dbReference>
<dbReference type="SUPFAM" id="SSF57667">
    <property type="entry name" value="beta-beta-alpha zinc fingers"/>
    <property type="match status" value="1"/>
</dbReference>
<evidence type="ECO:0000256" key="1">
    <source>
        <dbReference type="ARBA" id="ARBA00022723"/>
    </source>
</evidence>
<dbReference type="SMART" id="SM00355">
    <property type="entry name" value="ZnF_C2H2"/>
    <property type="match status" value="3"/>
</dbReference>
<evidence type="ECO:0000313" key="9">
    <source>
        <dbReference type="WBParaSite" id="HDID_0000062701-mRNA-1"/>
    </source>
</evidence>
<evidence type="ECO:0000256" key="5">
    <source>
        <dbReference type="SAM" id="MobiDB-lite"/>
    </source>
</evidence>
<evidence type="ECO:0000256" key="3">
    <source>
        <dbReference type="ARBA" id="ARBA00022771"/>
    </source>
</evidence>
<name>A0A0R3S8W4_HYMDI</name>
<feature type="compositionally biased region" description="Low complexity" evidence="5">
    <location>
        <begin position="176"/>
        <end position="197"/>
    </location>
</feature>
<evidence type="ECO:0000259" key="6">
    <source>
        <dbReference type="SMART" id="SM00355"/>
    </source>
</evidence>
<feature type="domain" description="C2H2-type" evidence="6">
    <location>
        <begin position="245"/>
        <end position="268"/>
    </location>
</feature>
<dbReference type="InterPro" id="IPR036236">
    <property type="entry name" value="Znf_C2H2_sf"/>
</dbReference>
<feature type="compositionally biased region" description="Basic residues" evidence="5">
    <location>
        <begin position="208"/>
        <end position="217"/>
    </location>
</feature>
<dbReference type="WBParaSite" id="HDID_0000062701-mRNA-1">
    <property type="protein sequence ID" value="HDID_0000062701-mRNA-1"/>
    <property type="gene ID" value="HDID_0000062701"/>
</dbReference>
<evidence type="ECO:0000313" key="7">
    <source>
        <dbReference type="EMBL" id="VDL17074.1"/>
    </source>
</evidence>
<keyword evidence="3" id="KW-0863">Zinc-finger</keyword>
<keyword evidence="4" id="KW-0862">Zinc</keyword>
<reference evidence="9" key="1">
    <citation type="submission" date="2017-02" db="UniProtKB">
        <authorList>
            <consortium name="WormBaseParasite"/>
        </authorList>
    </citation>
    <scope>IDENTIFICATION</scope>
</reference>
<dbReference type="Proteomes" id="UP000274504">
    <property type="component" value="Unassembled WGS sequence"/>
</dbReference>
<dbReference type="AlphaFoldDB" id="A0A0R3S8W4"/>
<sequence>MANDKEPLDLSMPSRTNNAFRQPVDSAAPSRSLNLLSDSATQRVPQSEHQQVIQQWAEVTSLTDRNDQQQVVDIRRAFCRIQLSAISAYALACRKAESAIQNTIRDRLSNNRADIEIEGALKVTRGPGNIAHSQIKTMPKNFPITSTINPHPLSPILPGSAIYKSDTQQWATLDGSRASSAVSSQPPSSLPYNPNLPTGLNDDYGNRKSAHRRRRRSFSCNQCNETNFHVVRQLDEHTMRVHGLYRCHRCPNRTYTARSNYMRHSLVHLDFEPLQCRICKIGYYRRDHLMKHMANHHPTANARENIIVHRKGSQGLDHPNTS</sequence>
<protein>
    <submittedName>
        <fullName evidence="9">C2H2-type domain-containing protein</fullName>
    </submittedName>
</protein>
<evidence type="ECO:0000313" key="8">
    <source>
        <dbReference type="Proteomes" id="UP000274504"/>
    </source>
</evidence>
<dbReference type="EMBL" id="UYSG01000085">
    <property type="protein sequence ID" value="VDL17074.1"/>
    <property type="molecule type" value="Genomic_DNA"/>
</dbReference>
<evidence type="ECO:0000256" key="2">
    <source>
        <dbReference type="ARBA" id="ARBA00022737"/>
    </source>
</evidence>
<reference evidence="7 8" key="2">
    <citation type="submission" date="2018-11" db="EMBL/GenBank/DDBJ databases">
        <authorList>
            <consortium name="Pathogen Informatics"/>
        </authorList>
    </citation>
    <scope>NUCLEOTIDE SEQUENCE [LARGE SCALE GENOMIC DNA]</scope>
</reference>
<dbReference type="GO" id="GO:0008270">
    <property type="term" value="F:zinc ion binding"/>
    <property type="evidence" value="ECO:0007669"/>
    <property type="project" value="UniProtKB-KW"/>
</dbReference>
<gene>
    <name evidence="7" type="ORF">HDID_LOCUS628</name>
</gene>
<feature type="region of interest" description="Disordered" evidence="5">
    <location>
        <begin position="1"/>
        <end position="30"/>
    </location>
</feature>
<proteinExistence type="predicted"/>
<dbReference type="PANTHER" id="PTHR24379:SF121">
    <property type="entry name" value="C2H2-TYPE DOMAIN-CONTAINING PROTEIN"/>
    <property type="match status" value="1"/>
</dbReference>
<dbReference type="Gene3D" id="3.30.160.60">
    <property type="entry name" value="Classic Zinc Finger"/>
    <property type="match status" value="1"/>
</dbReference>